<feature type="region of interest" description="Disordered" evidence="1">
    <location>
        <begin position="350"/>
        <end position="496"/>
    </location>
</feature>
<accession>A0A8E5MDZ9</accession>
<dbReference type="KEGG" id="uvi:66061835"/>
<organism evidence="2 3">
    <name type="scientific">Ustilaginoidea virens</name>
    <name type="common">Rice false smut fungus</name>
    <name type="synonym">Villosiclava virens</name>
    <dbReference type="NCBI Taxonomy" id="1159556"/>
    <lineage>
        <taxon>Eukaryota</taxon>
        <taxon>Fungi</taxon>
        <taxon>Dikarya</taxon>
        <taxon>Ascomycota</taxon>
        <taxon>Pezizomycotina</taxon>
        <taxon>Sordariomycetes</taxon>
        <taxon>Hypocreomycetidae</taxon>
        <taxon>Hypocreales</taxon>
        <taxon>Clavicipitaceae</taxon>
        <taxon>Ustilaginoidea</taxon>
    </lineage>
</organism>
<gene>
    <name evidence="2" type="ORF">UV8b_01057</name>
</gene>
<feature type="compositionally biased region" description="Basic and acidic residues" evidence="1">
    <location>
        <begin position="224"/>
        <end position="259"/>
    </location>
</feature>
<feature type="compositionally biased region" description="Basic and acidic residues" evidence="1">
    <location>
        <begin position="712"/>
        <end position="724"/>
    </location>
</feature>
<feature type="region of interest" description="Disordered" evidence="1">
    <location>
        <begin position="619"/>
        <end position="737"/>
    </location>
</feature>
<feature type="compositionally biased region" description="Basic and acidic residues" evidence="1">
    <location>
        <begin position="409"/>
        <end position="423"/>
    </location>
</feature>
<evidence type="ECO:0000256" key="1">
    <source>
        <dbReference type="SAM" id="MobiDB-lite"/>
    </source>
</evidence>
<dbReference type="GeneID" id="66061835"/>
<name>A0A8E5MDZ9_USTVR</name>
<dbReference type="Proteomes" id="UP000027002">
    <property type="component" value="Chromosome 1"/>
</dbReference>
<feature type="compositionally biased region" description="Basic and acidic residues" evidence="1">
    <location>
        <begin position="192"/>
        <end position="204"/>
    </location>
</feature>
<feature type="compositionally biased region" description="Basic and acidic residues" evidence="1">
    <location>
        <begin position="435"/>
        <end position="482"/>
    </location>
</feature>
<feature type="compositionally biased region" description="Basic and acidic residues" evidence="1">
    <location>
        <begin position="163"/>
        <end position="178"/>
    </location>
</feature>
<dbReference type="EMBL" id="CP072753">
    <property type="protein sequence ID" value="QUC16816.1"/>
    <property type="molecule type" value="Genomic_DNA"/>
</dbReference>
<evidence type="ECO:0000313" key="2">
    <source>
        <dbReference type="EMBL" id="QUC16816.1"/>
    </source>
</evidence>
<sequence length="903" mass="100493">MESLSRRLSWENKLKHDSVQAALKTAFAHVAHGPRGTSLKYMNMSKIHSWSDELSGARPGRNIEDVEREAVDHLLDANKSGRKRQAEHWAPFDNIRKYLHAKRTPDCAAPETDLNATTLAEEPKSTKSFNSQEKGAQKPSDLQKYNPKKFDSPIAPRPLTSEESSKNYHDLDKYKPVEWNEPDGLPTQTPEQRSKQYKDLDKYASPDVDASNISADAAASTNPKYDDLDKYKPTEWNEPDGLRKQTPEESSKSYDDLHKYGPATWNEPDGMPKQTPEESSKNYGDLGKYGPVAWNEPDGLPQLTAEEKSKQYDDLDAYKKPFVAADSILEAHEAKQQDFTARADPVAAKVEVPAENPATEYDDLNKYTPVTWNEPDGLPKPTPEELSKNYDDLPTYDQYPNNGPATPRLHPEEASKQYGDLRRYGSFPNAGPVTERVHPEDVSKQYKDVSKYPSRGFDEPKRSTHVHPEELSKNYKDLDKYDPLSFDQPDNSHPAYSEEATKAYKDLASYEPVFHTKLDAEPAERSGSVPNSLQDYENYRQLDGNEPRTAAEIRSAVLRRARCNSTHADAAGQTKDLADCKTHNTGRALTGSYAKDFPEEFATSWNTANSWSKSTLFPKHLADNDTTRPANTLGSDKDEFDLSSMDESFPSEDDRLQPALERNAGRRASVSGMSRSERISVEEDPYPSNLQRLEGSYAKERGGLATRPNLVRGDKGRSRDKDASGTDSTAQGPFERQPTLYKMLAYDPSTQSISVAEASSAADDSSAAETPAEILPRISNPSKFFPYFRVLQAEGYEVVSGSGHVLVFRKVQPGSVLQEDSGAAVESTATTGRSGARKVAGPVHSFVNDESRPYLAPGWEAWDKKTKRRRLGRKLVIGTAWVAGIAYAGSLMGEYLSTGGKSF</sequence>
<proteinExistence type="predicted"/>
<dbReference type="RefSeq" id="XP_042994489.1">
    <property type="nucleotide sequence ID" value="XM_043138555.1"/>
</dbReference>
<evidence type="ECO:0000313" key="3">
    <source>
        <dbReference type="Proteomes" id="UP000027002"/>
    </source>
</evidence>
<dbReference type="OrthoDB" id="3946750at2759"/>
<protein>
    <submittedName>
        <fullName evidence="2">Uncharacterized protein</fullName>
    </submittedName>
</protein>
<keyword evidence="3" id="KW-1185">Reference proteome</keyword>
<dbReference type="AlphaFoldDB" id="A0A8E5MDZ9"/>
<feature type="compositionally biased region" description="Low complexity" evidence="1">
    <location>
        <begin position="207"/>
        <end position="220"/>
    </location>
</feature>
<feature type="compositionally biased region" description="Basic and acidic residues" evidence="1">
    <location>
        <begin position="382"/>
        <end position="391"/>
    </location>
</feature>
<feature type="region of interest" description="Disordered" evidence="1">
    <location>
        <begin position="116"/>
        <end position="300"/>
    </location>
</feature>
<reference evidence="2" key="1">
    <citation type="submission" date="2020-03" db="EMBL/GenBank/DDBJ databases">
        <title>A mixture of massive structural variations and highly conserved coding sequences in Ustilaginoidea virens genome.</title>
        <authorList>
            <person name="Zhang K."/>
            <person name="Zhao Z."/>
            <person name="Zhang Z."/>
            <person name="Li Y."/>
            <person name="Hsiang T."/>
            <person name="Sun W."/>
        </authorList>
    </citation>
    <scope>NUCLEOTIDE SEQUENCE</scope>
    <source>
        <strain evidence="2">UV-8b</strain>
    </source>
</reference>